<dbReference type="KEGG" id="lak:106179495"/>
<dbReference type="GO" id="GO:0005096">
    <property type="term" value="F:GTPase activator activity"/>
    <property type="evidence" value="ECO:0007669"/>
    <property type="project" value="TreeGrafter"/>
</dbReference>
<dbReference type="PANTHER" id="PTHR12771:SF51">
    <property type="entry name" value="LD01482P"/>
    <property type="match status" value="1"/>
</dbReference>
<dbReference type="InterPro" id="IPR050868">
    <property type="entry name" value="ELMO_domain-containing"/>
</dbReference>
<evidence type="ECO:0000313" key="4">
    <source>
        <dbReference type="RefSeq" id="XP_013418598.1"/>
    </source>
</evidence>
<dbReference type="RefSeq" id="XP_013418606.1">
    <property type="nucleotide sequence ID" value="XM_013563152.2"/>
</dbReference>
<dbReference type="RefSeq" id="XP_013418597.1">
    <property type="nucleotide sequence ID" value="XM_013563143.2"/>
</dbReference>
<evidence type="ECO:0000313" key="2">
    <source>
        <dbReference type="Proteomes" id="UP000085678"/>
    </source>
</evidence>
<evidence type="ECO:0000313" key="10">
    <source>
        <dbReference type="RefSeq" id="XP_013418606.1"/>
    </source>
</evidence>
<feature type="domain" description="ELMO" evidence="1">
    <location>
        <begin position="131"/>
        <end position="286"/>
    </location>
</feature>
<gene>
    <name evidence="3 4 5 6 7 8 9 10" type="primary">LOC106179495</name>
</gene>
<dbReference type="RefSeq" id="XP_013418602.1">
    <property type="nucleotide sequence ID" value="XM_013563148.2"/>
</dbReference>
<protein>
    <submittedName>
        <fullName evidence="3 4">ELMO domain-containing protein 2-like isoform X1</fullName>
    </submittedName>
</protein>
<evidence type="ECO:0000313" key="9">
    <source>
        <dbReference type="RefSeq" id="XP_013418605.1"/>
    </source>
</evidence>
<evidence type="ECO:0000313" key="6">
    <source>
        <dbReference type="RefSeq" id="XP_013418601.1"/>
    </source>
</evidence>
<name>A0A1S3K7K4_LINAN</name>
<dbReference type="RefSeq" id="XP_013418601.1">
    <property type="nucleotide sequence ID" value="XM_013563147.2"/>
</dbReference>
<dbReference type="PANTHER" id="PTHR12771">
    <property type="entry name" value="ENGULFMENT AND CELL MOTILITY"/>
    <property type="match status" value="1"/>
</dbReference>
<dbReference type="AlphaFoldDB" id="A0A1S3K7K4"/>
<dbReference type="RefSeq" id="XP_013418598.1">
    <property type="nucleotide sequence ID" value="XM_013563144.2"/>
</dbReference>
<accession>A0A1S3K7K4</accession>
<dbReference type="PROSITE" id="PS51335">
    <property type="entry name" value="ELMO"/>
    <property type="match status" value="1"/>
</dbReference>
<evidence type="ECO:0000259" key="1">
    <source>
        <dbReference type="PROSITE" id="PS51335"/>
    </source>
</evidence>
<evidence type="ECO:0000313" key="8">
    <source>
        <dbReference type="RefSeq" id="XP_013418603.1"/>
    </source>
</evidence>
<dbReference type="OrthoDB" id="67155at2759"/>
<dbReference type="Pfam" id="PF04727">
    <property type="entry name" value="ELMO_CED12"/>
    <property type="match status" value="1"/>
</dbReference>
<proteinExistence type="predicted"/>
<evidence type="ECO:0000313" key="3">
    <source>
        <dbReference type="RefSeq" id="XP_013418597.1"/>
    </source>
</evidence>
<keyword evidence="2" id="KW-1185">Reference proteome</keyword>
<evidence type="ECO:0000313" key="5">
    <source>
        <dbReference type="RefSeq" id="XP_013418600.1"/>
    </source>
</evidence>
<dbReference type="GeneID" id="106179495"/>
<dbReference type="Proteomes" id="UP000085678">
    <property type="component" value="Unplaced"/>
</dbReference>
<dbReference type="RefSeq" id="XP_013418603.1">
    <property type="nucleotide sequence ID" value="XM_013563149.2"/>
</dbReference>
<reference evidence="3 4" key="1">
    <citation type="submission" date="2023-09" db="UniProtKB">
        <authorList>
            <consortium name="RefSeq"/>
        </authorList>
    </citation>
    <scope>IDENTIFICATION</scope>
    <source>
        <tissue evidence="3 4">Gonads</tissue>
    </source>
</reference>
<dbReference type="RefSeq" id="XP_013418605.1">
    <property type="nucleotide sequence ID" value="XM_013563151.2"/>
</dbReference>
<evidence type="ECO:0000313" key="7">
    <source>
        <dbReference type="RefSeq" id="XP_013418602.1"/>
    </source>
</evidence>
<organism evidence="8">
    <name type="scientific">Lingula anatina</name>
    <name type="common">Brachiopod</name>
    <name type="synonym">Lingula unguis</name>
    <dbReference type="NCBI Taxonomy" id="7574"/>
    <lineage>
        <taxon>Eukaryota</taxon>
        <taxon>Metazoa</taxon>
        <taxon>Spiralia</taxon>
        <taxon>Lophotrochozoa</taxon>
        <taxon>Brachiopoda</taxon>
        <taxon>Linguliformea</taxon>
        <taxon>Lingulata</taxon>
        <taxon>Lingulida</taxon>
        <taxon>Linguloidea</taxon>
        <taxon>Lingulidae</taxon>
        <taxon>Lingula</taxon>
    </lineage>
</organism>
<dbReference type="STRING" id="7574.A0A1S3K7K4"/>
<dbReference type="RefSeq" id="XP_013418600.1">
    <property type="nucleotide sequence ID" value="XM_013563146.2"/>
</dbReference>
<sequence length="303" mass="35318">MFSVLCNRVWYAVYFTLLHPMLKWLLRKVTGKCELLRICYGEQVGAPRTRAIEKSLKHSKFQALKRLLTDNHVNIDQAVEQILSIKSITVEVHPQFQPTIHICLTQICGYREFITELESVRKTPYSSENNRHEEMLLELWRKLMPDVPLQSRYNRQWGDIGFQGDDPMTDFRGMGLLGLQNLLYFATQHNSTARQVLAHSHHPQYGYSFAIVGINLTGVAHQLLISGALKTHFYNVVQGKPKLDHFHQVYCYLFHEFDKFWLAEKPHIMEFNKVKAKFAKRIVMHLKDRNATLSMKCVTSEAK</sequence>
<dbReference type="InterPro" id="IPR006816">
    <property type="entry name" value="ELMO_dom"/>
</dbReference>